<accession>A0A2Z2KM70</accession>
<dbReference type="AlphaFoldDB" id="A0A2Z2KM70"/>
<feature type="region of interest" description="Disordered" evidence="1">
    <location>
        <begin position="1"/>
        <end position="42"/>
    </location>
</feature>
<evidence type="ECO:0000313" key="3">
    <source>
        <dbReference type="Proteomes" id="UP000249890"/>
    </source>
</evidence>
<organism evidence="2 3">
    <name type="scientific">Paenibacillus donghaensis</name>
    <dbReference type="NCBI Taxonomy" id="414771"/>
    <lineage>
        <taxon>Bacteria</taxon>
        <taxon>Bacillati</taxon>
        <taxon>Bacillota</taxon>
        <taxon>Bacilli</taxon>
        <taxon>Bacillales</taxon>
        <taxon>Paenibacillaceae</taxon>
        <taxon>Paenibacillus</taxon>
    </lineage>
</organism>
<proteinExistence type="predicted"/>
<name>A0A2Z2KM70_9BACL</name>
<evidence type="ECO:0000256" key="1">
    <source>
        <dbReference type="SAM" id="MobiDB-lite"/>
    </source>
</evidence>
<dbReference type="KEGG" id="pdh:B9T62_29590"/>
<dbReference type="EMBL" id="CP021780">
    <property type="protein sequence ID" value="ASA24543.1"/>
    <property type="molecule type" value="Genomic_DNA"/>
</dbReference>
<keyword evidence="3" id="KW-1185">Reference proteome</keyword>
<dbReference type="Proteomes" id="UP000249890">
    <property type="component" value="Chromosome"/>
</dbReference>
<dbReference type="RefSeq" id="WP_087918513.1">
    <property type="nucleotide sequence ID" value="NZ_CP021780.1"/>
</dbReference>
<evidence type="ECO:0000313" key="2">
    <source>
        <dbReference type="EMBL" id="ASA24543.1"/>
    </source>
</evidence>
<gene>
    <name evidence="2" type="ORF">B9T62_29590</name>
</gene>
<sequence>MDNHDKQGEIGAAQQGREKCSRKTGRVAAAGPGELPLQDRESCAARPGELRCKTGRVAPPD</sequence>
<reference evidence="2 3" key="1">
    <citation type="submission" date="2017-06" db="EMBL/GenBank/DDBJ databases">
        <title>Complete genome sequence of Paenibacillus donghaensis KCTC 13049T isolated from East Sea sediment, South Korea.</title>
        <authorList>
            <person name="Jung B.K."/>
            <person name="Hong S.-J."/>
            <person name="Shin J.-H."/>
        </authorList>
    </citation>
    <scope>NUCLEOTIDE SEQUENCE [LARGE SCALE GENOMIC DNA]</scope>
    <source>
        <strain evidence="2 3">KCTC 13049</strain>
    </source>
</reference>
<protein>
    <submittedName>
        <fullName evidence="2">Uncharacterized protein</fullName>
    </submittedName>
</protein>